<protein>
    <submittedName>
        <fullName evidence="1">Uncharacterized protein</fullName>
    </submittedName>
</protein>
<comment type="caution">
    <text evidence="1">The sequence shown here is derived from an EMBL/GenBank/DDBJ whole genome shotgun (WGS) entry which is preliminary data.</text>
</comment>
<name>A0A4R4ZLW2_9ACTN</name>
<gene>
    <name evidence="1" type="ORF">E1298_46745</name>
</gene>
<keyword evidence="2" id="KW-1185">Reference proteome</keyword>
<sequence length="162" mass="17298">MRIILLLVLLPLAGCSGSGGEHRAAVPSTGRPSTSTCGGPRAALLSDRVIDGAIGREPVWLWLPHAYDSVRGALSAQATTFGRHGWGFKAAWGIRSGARGPVTAHGRNRVTGHQVWFAPNLHAPTTRLTLDTRTPLDRSGGWLLWQGQISLPESGCYDLQAD</sequence>
<dbReference type="Proteomes" id="UP000294513">
    <property type="component" value="Unassembled WGS sequence"/>
</dbReference>
<organism evidence="1 2">
    <name type="scientific">Actinomadura rubrisoli</name>
    <dbReference type="NCBI Taxonomy" id="2530368"/>
    <lineage>
        <taxon>Bacteria</taxon>
        <taxon>Bacillati</taxon>
        <taxon>Actinomycetota</taxon>
        <taxon>Actinomycetes</taxon>
        <taxon>Streptosporangiales</taxon>
        <taxon>Thermomonosporaceae</taxon>
        <taxon>Actinomadura</taxon>
    </lineage>
</organism>
<reference evidence="1 2" key="1">
    <citation type="submission" date="2019-03" db="EMBL/GenBank/DDBJ databases">
        <title>Draft genome sequences of novel Actinobacteria.</title>
        <authorList>
            <person name="Sahin N."/>
            <person name="Ay H."/>
            <person name="Saygin H."/>
        </authorList>
    </citation>
    <scope>NUCLEOTIDE SEQUENCE [LARGE SCALE GENOMIC DNA]</scope>
    <source>
        <strain evidence="1 2">H3C3</strain>
    </source>
</reference>
<evidence type="ECO:0000313" key="2">
    <source>
        <dbReference type="Proteomes" id="UP000294513"/>
    </source>
</evidence>
<accession>A0A4R4ZLW2</accession>
<proteinExistence type="predicted"/>
<evidence type="ECO:0000313" key="1">
    <source>
        <dbReference type="EMBL" id="TDD59210.1"/>
    </source>
</evidence>
<dbReference type="AlphaFoldDB" id="A0A4R4ZLW2"/>
<dbReference type="RefSeq" id="WP_131903776.1">
    <property type="nucleotide sequence ID" value="NZ_SMKU01000674.1"/>
</dbReference>
<dbReference type="EMBL" id="SMKU01000674">
    <property type="protein sequence ID" value="TDD59210.1"/>
    <property type="molecule type" value="Genomic_DNA"/>
</dbReference>